<dbReference type="GO" id="GO:0003882">
    <property type="term" value="F:CDP-diacylglycerol-serine O-phosphatidyltransferase activity"/>
    <property type="evidence" value="ECO:0007669"/>
    <property type="project" value="UniProtKB-EC"/>
</dbReference>
<organism evidence="2">
    <name type="scientific">uncultured bacterium contig00017</name>
    <dbReference type="NCBI Taxonomy" id="1181508"/>
    <lineage>
        <taxon>Bacteria</taxon>
        <taxon>environmental samples</taxon>
    </lineage>
</organism>
<feature type="transmembrane region" description="Helical" evidence="1">
    <location>
        <begin position="148"/>
        <end position="169"/>
    </location>
</feature>
<dbReference type="GO" id="GO:0008654">
    <property type="term" value="P:phospholipid biosynthetic process"/>
    <property type="evidence" value="ECO:0007669"/>
    <property type="project" value="InterPro"/>
</dbReference>
<feature type="transmembrane region" description="Helical" evidence="1">
    <location>
        <begin position="76"/>
        <end position="95"/>
    </location>
</feature>
<reference evidence="2" key="1">
    <citation type="submission" date="2012-03" db="EMBL/GenBank/DDBJ databases">
        <title>Functional metagenomics reveals considerable lignocellulase gene clusters in the gut microbiome of a wood-feeding higher termite.</title>
        <authorList>
            <person name="Liu N."/>
        </authorList>
    </citation>
    <scope>NUCLEOTIDE SEQUENCE</scope>
</reference>
<protein>
    <submittedName>
        <fullName evidence="2">CDP-diacylglycerol--serine O-phosphatidyltransferase</fullName>
        <ecNumber evidence="2">2.7.8.8</ecNumber>
    </submittedName>
</protein>
<feature type="transmembrane region" description="Helical" evidence="1">
    <location>
        <begin position="175"/>
        <end position="192"/>
    </location>
</feature>
<feature type="transmembrane region" description="Helical" evidence="1">
    <location>
        <begin position="12"/>
        <end position="32"/>
    </location>
</feature>
<dbReference type="EMBL" id="JQ844166">
    <property type="protein sequence ID" value="AGS51616.1"/>
    <property type="molecule type" value="Genomic_DNA"/>
</dbReference>
<proteinExistence type="predicted"/>
<keyword evidence="2" id="KW-0808">Transferase</keyword>
<keyword evidence="1" id="KW-1133">Transmembrane helix</keyword>
<dbReference type="AlphaFoldDB" id="A0A806KAJ6"/>
<keyword evidence="1" id="KW-0472">Membrane</keyword>
<dbReference type="InterPro" id="IPR043130">
    <property type="entry name" value="CDP-OH_PTrfase_TM_dom"/>
</dbReference>
<evidence type="ECO:0000313" key="2">
    <source>
        <dbReference type="EMBL" id="AGS51616.1"/>
    </source>
</evidence>
<name>A0A806KAJ6_9BACT</name>
<dbReference type="Pfam" id="PF01066">
    <property type="entry name" value="CDP-OH_P_transf"/>
    <property type="match status" value="1"/>
</dbReference>
<feature type="transmembrane region" description="Helical" evidence="1">
    <location>
        <begin position="107"/>
        <end position="127"/>
    </location>
</feature>
<dbReference type="Gene3D" id="1.20.120.1760">
    <property type="match status" value="1"/>
</dbReference>
<feature type="transmembrane region" description="Helical" evidence="1">
    <location>
        <begin position="38"/>
        <end position="56"/>
    </location>
</feature>
<dbReference type="GO" id="GO:0016020">
    <property type="term" value="C:membrane"/>
    <property type="evidence" value="ECO:0007669"/>
    <property type="project" value="InterPro"/>
</dbReference>
<sequence length="217" mass="23965">MKKSLFIGFYGYWVILTYLGIIAAGAGMCFAIGGNIKSAIVCLMLTGICDMFDGPVARHAKRDEREKSFGIQIDSLADIVGFGILPAVIGYAVYVNGPAQDSGSFEVAVTVLMMSIYVLAALTRLAYYNVTEAELQSKDEKRKFYEGLPVTTVAIIIPITYALCVYFAFPLAAVYNKLLMVIALAFVVRIKVPKLKLRYLVGFLPAWIAHRDIYFEV</sequence>
<evidence type="ECO:0000256" key="1">
    <source>
        <dbReference type="SAM" id="Phobius"/>
    </source>
</evidence>
<dbReference type="EC" id="2.7.8.8" evidence="2"/>
<accession>A0A806KAJ6</accession>
<dbReference type="InterPro" id="IPR000462">
    <property type="entry name" value="CDP-OH_P_trans"/>
</dbReference>
<keyword evidence="1" id="KW-0812">Transmembrane</keyword>